<reference evidence="7" key="1">
    <citation type="submission" date="2017-11" db="EMBL/GenBank/DDBJ databases">
        <title>Complete Genome Sequence of Kyrpidia sp. Strain EA-1, a thermophilic, hydrogen-oxidizing Bacterium, isolated from the Azores.</title>
        <authorList>
            <person name="Reiner J.E."/>
            <person name="Lapp C.J."/>
            <person name="Bunk B."/>
            <person name="Gescher J."/>
        </authorList>
    </citation>
    <scope>NUCLEOTIDE SEQUENCE [LARGE SCALE GENOMIC DNA]</scope>
    <source>
        <strain evidence="7">EA-1</strain>
    </source>
</reference>
<evidence type="ECO:0000256" key="3">
    <source>
        <dbReference type="ARBA" id="ARBA00022989"/>
    </source>
</evidence>
<comment type="subcellular location">
    <subcellularLocation>
        <location evidence="5">Cell membrane</location>
    </subcellularLocation>
    <subcellularLocation>
        <location evidence="5">Bacterial flagellum basal body</location>
    </subcellularLocation>
</comment>
<dbReference type="EMBL" id="CP024955">
    <property type="protein sequence ID" value="ATY85014.1"/>
    <property type="molecule type" value="Genomic_DNA"/>
</dbReference>
<evidence type="ECO:0000313" key="7">
    <source>
        <dbReference type="Proteomes" id="UP000231932"/>
    </source>
</evidence>
<keyword evidence="3 5" id="KW-1133">Transmembrane helix</keyword>
<dbReference type="KEGG" id="kyr:CVV65_08845"/>
<keyword evidence="6" id="KW-0969">Cilium</keyword>
<evidence type="ECO:0000256" key="1">
    <source>
        <dbReference type="ARBA" id="ARBA00022475"/>
    </source>
</evidence>
<gene>
    <name evidence="6" type="primary">fliO</name>
    <name evidence="6" type="ORF">CVV65_08845</name>
</gene>
<organism evidence="6 7">
    <name type="scientific">Kyrpidia spormannii</name>
    <dbReference type="NCBI Taxonomy" id="2055160"/>
    <lineage>
        <taxon>Bacteria</taxon>
        <taxon>Bacillati</taxon>
        <taxon>Bacillota</taxon>
        <taxon>Bacilli</taxon>
        <taxon>Bacillales</taxon>
        <taxon>Alicyclobacillaceae</taxon>
        <taxon>Kyrpidia</taxon>
    </lineage>
</organism>
<evidence type="ECO:0000256" key="5">
    <source>
        <dbReference type="RuleBase" id="RU362064"/>
    </source>
</evidence>
<dbReference type="GO" id="GO:0005886">
    <property type="term" value="C:plasma membrane"/>
    <property type="evidence" value="ECO:0007669"/>
    <property type="project" value="UniProtKB-SubCell"/>
</dbReference>
<evidence type="ECO:0000313" key="6">
    <source>
        <dbReference type="EMBL" id="ATY85014.1"/>
    </source>
</evidence>
<dbReference type="Proteomes" id="UP000231932">
    <property type="component" value="Chromosome"/>
</dbReference>
<evidence type="ECO:0000256" key="4">
    <source>
        <dbReference type="ARBA" id="ARBA00023136"/>
    </source>
</evidence>
<keyword evidence="7" id="KW-1185">Reference proteome</keyword>
<dbReference type="Pfam" id="PF04347">
    <property type="entry name" value="FliO"/>
    <property type="match status" value="1"/>
</dbReference>
<keyword evidence="1 5" id="KW-1003">Cell membrane</keyword>
<dbReference type="NCBIfam" id="TIGR03500">
    <property type="entry name" value="FliO_TIGR"/>
    <property type="match status" value="1"/>
</dbReference>
<proteinExistence type="inferred from homology"/>
<keyword evidence="6" id="KW-0966">Cell projection</keyword>
<sequence length="172" mass="19023">MKAVLVFAGWCWLLAWPRTSLAVANSVEDAVRHAPPSTPSAPPPVPSLSLSFLKLGLGLLVILALIWLASRWLRGRWPKAAGSDSFRVLGVLPLGPGKAVHLIEVADRVLVLGVAQDIRLLEVIEDPQRKQSLQREEGKAPGFDRRLAEVLQKMADRRRTWLQKQRGMDGDD</sequence>
<dbReference type="InterPro" id="IPR022781">
    <property type="entry name" value="Flagellar_biosynth_FliO"/>
</dbReference>
<accession>A0A2K8N6Q7</accession>
<keyword evidence="2 5" id="KW-0812">Transmembrane</keyword>
<dbReference type="GO" id="GO:0009425">
    <property type="term" value="C:bacterial-type flagellum basal body"/>
    <property type="evidence" value="ECO:0007669"/>
    <property type="project" value="UniProtKB-SubCell"/>
</dbReference>
<comment type="similarity">
    <text evidence="5">Belongs to the FliO/MopB family.</text>
</comment>
<evidence type="ECO:0000256" key="2">
    <source>
        <dbReference type="ARBA" id="ARBA00022692"/>
    </source>
</evidence>
<keyword evidence="5" id="KW-0975">Bacterial flagellum</keyword>
<dbReference type="AlphaFoldDB" id="A0A2K8N6Q7"/>
<name>A0A2K8N6Q7_9BACL</name>
<keyword evidence="6" id="KW-0282">Flagellum</keyword>
<keyword evidence="4 5" id="KW-0472">Membrane</keyword>
<feature type="transmembrane region" description="Helical" evidence="5">
    <location>
        <begin position="48"/>
        <end position="69"/>
    </location>
</feature>
<dbReference type="GO" id="GO:0044781">
    <property type="term" value="P:bacterial-type flagellum organization"/>
    <property type="evidence" value="ECO:0007669"/>
    <property type="project" value="UniProtKB-UniRule"/>
</dbReference>
<protein>
    <recommendedName>
        <fullName evidence="5">Flagellar protein</fullName>
    </recommendedName>
</protein>